<feature type="binding site" evidence="4">
    <location>
        <position position="372"/>
    </location>
    <ligand>
        <name>Mg(2+)</name>
        <dbReference type="ChEBI" id="CHEBI:18420"/>
    </ligand>
</feature>
<feature type="binding site" evidence="3">
    <location>
        <begin position="466"/>
        <end position="469"/>
    </location>
    <ligand>
        <name>GTP</name>
        <dbReference type="ChEBI" id="CHEBI:37565"/>
    </ligand>
</feature>
<feature type="binding site" evidence="3">
    <location>
        <begin position="365"/>
        <end position="372"/>
    </location>
    <ligand>
        <name>GTP</name>
        <dbReference type="ChEBI" id="CHEBI:37565"/>
    </ligand>
</feature>
<dbReference type="AlphaFoldDB" id="A0A2U9C7F9"/>
<feature type="binding site" evidence="3">
    <location>
        <position position="412"/>
    </location>
    <ligand>
        <name>GTP</name>
        <dbReference type="ChEBI" id="CHEBI:37565"/>
    </ligand>
</feature>
<dbReference type="Proteomes" id="UP000246464">
    <property type="component" value="Chromosome 13"/>
</dbReference>
<keyword evidence="2 3" id="KW-0342">GTP-binding</keyword>
<name>A0A2U9C7F9_SCOMX</name>
<reference evidence="6 7" key="1">
    <citation type="submission" date="2017-12" db="EMBL/GenBank/DDBJ databases">
        <title>Integrating genomic resources of turbot (Scophthalmus maximus) in depth evaluation of genetic and physical mapping variation across individuals.</title>
        <authorList>
            <person name="Martinez P."/>
        </authorList>
    </citation>
    <scope>NUCLEOTIDE SEQUENCE [LARGE SCALE GENOMIC DNA]</scope>
</reference>
<dbReference type="Pfam" id="PF09808">
    <property type="entry name" value="SNAPC1"/>
    <property type="match status" value="1"/>
</dbReference>
<keyword evidence="4" id="KW-0479">Metal-binding</keyword>
<evidence type="ECO:0000256" key="1">
    <source>
        <dbReference type="ARBA" id="ARBA00022741"/>
    </source>
</evidence>
<evidence type="ECO:0000256" key="3">
    <source>
        <dbReference type="PIRSR" id="PIRSR606689-1"/>
    </source>
</evidence>
<feature type="region of interest" description="Disordered" evidence="5">
    <location>
        <begin position="529"/>
        <end position="548"/>
    </location>
</feature>
<dbReference type="InterPro" id="IPR053254">
    <property type="entry name" value="Arf-like_GTPase"/>
</dbReference>
<feature type="binding site" evidence="4">
    <location>
        <position position="390"/>
    </location>
    <ligand>
        <name>Mg(2+)</name>
        <dbReference type="ChEBI" id="CHEBI:18420"/>
    </ligand>
</feature>
<protein>
    <submittedName>
        <fullName evidence="6">Putative snRNA-activating protein complex subunit 1</fullName>
    </submittedName>
</protein>
<feature type="region of interest" description="Disordered" evidence="5">
    <location>
        <begin position="236"/>
        <end position="326"/>
    </location>
</feature>
<proteinExistence type="predicted"/>
<dbReference type="Pfam" id="PF00025">
    <property type="entry name" value="Arf"/>
    <property type="match status" value="2"/>
</dbReference>
<dbReference type="GO" id="GO:0003924">
    <property type="term" value="F:GTPase activity"/>
    <property type="evidence" value="ECO:0007669"/>
    <property type="project" value="InterPro"/>
</dbReference>
<dbReference type="SMART" id="SM00177">
    <property type="entry name" value="ARF"/>
    <property type="match status" value="1"/>
</dbReference>
<sequence length="770" mass="85346">MPRTAPLYSEFFHEPLTEDVEELLARFQHSDTVRYEGFSALWRQMRFSDAFTGVTSAGEMKKFCRVALATAVSYFLPPYSYQIRVGGLYLMFAFYHAQPAVPPVNIRLALRDWPLVQKFLRDTVDAGHYDVLYVYRKLVSAKAVHYTAMPHFLTFQKQRRPKRATVCAEFLGRATAVQELLSADVLEEVANVHGQYEQLMEATPEVSGKVTAVAHRDLASRLQGCASGFLAWQQKTFSPNGDKDSEDDDDDDEKEVKPGEGESSSSARARLLSSIKHKSYSGVQEAPKSRRHRQVEAADSSSSGAEQVQEKKIRPPSLRARTQESLGVVQEESKAQAWLLSAPEKHHRVPSRPGKSGRTQVLVLGLDGAGKTSLLHRLASGGLEQDMQPTQGFNAVSINREDMHVEFLEIGGKEELRPYWQKYMSRALLLVFVVDSSSPQLFSVAKRHLHELLTSDPSLPLMVLANKQDLPGACSITDLHDALSLSEVGDRRLFLIGTHAKKKAELSSGLQDARDLIVQMKVVVTAEVEEEAETTTREETTTTSQTVVAQAAQPRVPAAQASLLYCLTTGGLQYDLEPTQGINTAAMKREGLRILFLGVGGKEALRPFWPDYLQKALLLVYVVDSSSPQLLPLAKKHLHELLTSDPHLPLMVLANQQEGRGGVFRKTPRPSSKTSQYECIVRLSTPRTRGGGSQDAGDYFHIQRSSLPPDHHALAPGVHAHNQKSPELNIRIGETVGESRSGETMELIVPEFRTPGAKPFVEQSFGGKLR</sequence>
<dbReference type="InterPro" id="IPR019188">
    <property type="entry name" value="SNAPC1"/>
</dbReference>
<dbReference type="STRING" id="52904.ENSSMAP00000012373"/>
<evidence type="ECO:0000256" key="4">
    <source>
        <dbReference type="PIRSR" id="PIRSR606689-2"/>
    </source>
</evidence>
<dbReference type="PANTHER" id="PTHR46724">
    <property type="entry name" value="ADP-RIBOSYLATION FACTOR-LIKE PROTEIN 9-RELATED"/>
    <property type="match status" value="1"/>
</dbReference>
<dbReference type="GO" id="GO:0046872">
    <property type="term" value="F:metal ion binding"/>
    <property type="evidence" value="ECO:0007669"/>
    <property type="project" value="UniProtKB-KW"/>
</dbReference>
<dbReference type="PANTHER" id="PTHR46724:SF2">
    <property type="entry name" value="ADP-RIBOSYLATION FACTOR-LIKE PROTEIN 9"/>
    <property type="match status" value="1"/>
</dbReference>
<evidence type="ECO:0000256" key="2">
    <source>
        <dbReference type="ARBA" id="ARBA00023134"/>
    </source>
</evidence>
<dbReference type="PRINTS" id="PR00328">
    <property type="entry name" value="SAR1GTPBP"/>
</dbReference>
<evidence type="ECO:0000256" key="5">
    <source>
        <dbReference type="SAM" id="MobiDB-lite"/>
    </source>
</evidence>
<dbReference type="InterPro" id="IPR027417">
    <property type="entry name" value="P-loop_NTPase"/>
</dbReference>
<keyword evidence="1 3" id="KW-0547">Nucleotide-binding</keyword>
<dbReference type="Gene3D" id="3.40.50.300">
    <property type="entry name" value="P-loop containing nucleotide triphosphate hydrolases"/>
    <property type="match status" value="2"/>
</dbReference>
<dbReference type="EMBL" id="CP026255">
    <property type="protein sequence ID" value="AWP11666.1"/>
    <property type="molecule type" value="Genomic_DNA"/>
</dbReference>
<dbReference type="SMART" id="SM00178">
    <property type="entry name" value="SAR"/>
    <property type="match status" value="1"/>
</dbReference>
<organism evidence="6 7">
    <name type="scientific">Scophthalmus maximus</name>
    <name type="common">Turbot</name>
    <name type="synonym">Psetta maxima</name>
    <dbReference type="NCBI Taxonomy" id="52904"/>
    <lineage>
        <taxon>Eukaryota</taxon>
        <taxon>Metazoa</taxon>
        <taxon>Chordata</taxon>
        <taxon>Craniata</taxon>
        <taxon>Vertebrata</taxon>
        <taxon>Euteleostomi</taxon>
        <taxon>Actinopterygii</taxon>
        <taxon>Neopterygii</taxon>
        <taxon>Teleostei</taxon>
        <taxon>Neoteleostei</taxon>
        <taxon>Acanthomorphata</taxon>
        <taxon>Carangaria</taxon>
        <taxon>Pleuronectiformes</taxon>
        <taxon>Pleuronectoidei</taxon>
        <taxon>Scophthalmidae</taxon>
        <taxon>Scophthalmus</taxon>
    </lineage>
</organism>
<keyword evidence="7" id="KW-1185">Reference proteome</keyword>
<accession>A0A2U9C7F9</accession>
<dbReference type="GO" id="GO:0005525">
    <property type="term" value="F:GTP binding"/>
    <property type="evidence" value="ECO:0007669"/>
    <property type="project" value="UniProtKB-KW"/>
</dbReference>
<feature type="compositionally biased region" description="Acidic residues" evidence="5">
    <location>
        <begin position="244"/>
        <end position="253"/>
    </location>
</feature>
<dbReference type="PROSITE" id="PS51417">
    <property type="entry name" value="ARF"/>
    <property type="match status" value="2"/>
</dbReference>
<dbReference type="SUPFAM" id="SSF52540">
    <property type="entry name" value="P-loop containing nucleoside triphosphate hydrolases"/>
    <property type="match status" value="2"/>
</dbReference>
<gene>
    <name evidence="6" type="ORF">SMAX5B_018987</name>
</gene>
<evidence type="ECO:0000313" key="7">
    <source>
        <dbReference type="Proteomes" id="UP000246464"/>
    </source>
</evidence>
<keyword evidence="4" id="KW-0460">Magnesium</keyword>
<evidence type="ECO:0000313" key="6">
    <source>
        <dbReference type="EMBL" id="AWP11666.1"/>
    </source>
</evidence>
<feature type="compositionally biased region" description="Low complexity" evidence="5">
    <location>
        <begin position="261"/>
        <end position="274"/>
    </location>
</feature>
<dbReference type="InterPro" id="IPR006689">
    <property type="entry name" value="Small_GTPase_ARF/SAR"/>
</dbReference>